<accession>A0ABW2JBQ2</accession>
<feature type="region of interest" description="Disordered" evidence="1">
    <location>
        <begin position="1"/>
        <end position="60"/>
    </location>
</feature>
<evidence type="ECO:0000313" key="2">
    <source>
        <dbReference type="EMBL" id="MFC7302780.1"/>
    </source>
</evidence>
<organism evidence="2 3">
    <name type="scientific">Streptomyces monticola</name>
    <dbReference type="NCBI Taxonomy" id="2666263"/>
    <lineage>
        <taxon>Bacteria</taxon>
        <taxon>Bacillati</taxon>
        <taxon>Actinomycetota</taxon>
        <taxon>Actinomycetes</taxon>
        <taxon>Kitasatosporales</taxon>
        <taxon>Streptomycetaceae</taxon>
        <taxon>Streptomyces</taxon>
    </lineage>
</organism>
<sequence>MSDEPEAPAAEAPPEDGPKAGADPEEQPQEGAEAEPEPNPFDQAGRNPLSGSGGTGGSATATAARRTFAARGSERTVEIGGDGAYFEGNYFVSQFGVGAGPRLVAGDVPTEELLRLDGVYCEARGYGRMKERLRACGLLVLCGERGSGRSATALALLAELTGHRVTRLDSSHTVHELTKENLVGGRGHLLELPSADALREPEPAAGQTRGPGRLSELHLDQFSSLLQAEKAFGVVLVESGDLADRLLRGRYGMNCAPPPSQDVLDRHLRVLLKDAPDGALEEALALAARSDVQEALGLDALRPREAARLAQLLARRQREELGDEELLDECAAFVRAQARAWFAGADRPGTVPEALPALGAAAFRTAVAVFNGSAYSLTAEAGERLAWEMAVTLDPGEPVGRRLFGTRADARPALARAVVEQGELDLGDAKVPVDAIRFQGAGLATAVLREIWHGYHNMRGPLARWLRDLCDDPRPQLWVRASIAAGVLCSWDWAHGSGELVHPMATSDSPVLQMAAATALSEASREPAVQPAVAALVKEWAQSGGTAVTTTAVLTHGYGMAAGSVAASLDALAKLVRTGEPDTLGHASFSVIRLLAGAEPETVLGRLDDWLRDGRREAADLVLLAVIGALKTRTTYLWGLQEVPALEPYGARPLLAALLAVRPGLADPLAGLVRHSLATARSGAATLDALSVLVRQSADDAEQVDLLCAFLPRLSVERRERDRLRHLLARLVKDPDELFDRTTARRMWNAVQEGAER</sequence>
<comment type="caution">
    <text evidence="2">The sequence shown here is derived from an EMBL/GenBank/DDBJ whole genome shotgun (WGS) entry which is preliminary data.</text>
</comment>
<name>A0ABW2JBQ2_9ACTN</name>
<evidence type="ECO:0000313" key="3">
    <source>
        <dbReference type="Proteomes" id="UP001596523"/>
    </source>
</evidence>
<protein>
    <recommendedName>
        <fullName evidence="4">ATPase</fullName>
    </recommendedName>
</protein>
<evidence type="ECO:0008006" key="4">
    <source>
        <dbReference type="Google" id="ProtNLM"/>
    </source>
</evidence>
<dbReference type="InterPro" id="IPR027417">
    <property type="entry name" value="P-loop_NTPase"/>
</dbReference>
<dbReference type="Proteomes" id="UP001596523">
    <property type="component" value="Unassembled WGS sequence"/>
</dbReference>
<evidence type="ECO:0000256" key="1">
    <source>
        <dbReference type="SAM" id="MobiDB-lite"/>
    </source>
</evidence>
<gene>
    <name evidence="2" type="ORF">ACFQVC_00940</name>
</gene>
<proteinExistence type="predicted"/>
<dbReference type="EMBL" id="JBHTCF010000001">
    <property type="protein sequence ID" value="MFC7302780.1"/>
    <property type="molecule type" value="Genomic_DNA"/>
</dbReference>
<dbReference type="SUPFAM" id="SSF52540">
    <property type="entry name" value="P-loop containing nucleoside triphosphate hydrolases"/>
    <property type="match status" value="1"/>
</dbReference>
<reference evidence="3" key="1">
    <citation type="journal article" date="2019" name="Int. J. Syst. Evol. Microbiol.">
        <title>The Global Catalogue of Microorganisms (GCM) 10K type strain sequencing project: providing services to taxonomists for standard genome sequencing and annotation.</title>
        <authorList>
            <consortium name="The Broad Institute Genomics Platform"/>
            <consortium name="The Broad Institute Genome Sequencing Center for Infectious Disease"/>
            <person name="Wu L."/>
            <person name="Ma J."/>
        </authorList>
    </citation>
    <scope>NUCLEOTIDE SEQUENCE [LARGE SCALE GENOMIC DNA]</scope>
    <source>
        <strain evidence="3">SYNS20</strain>
    </source>
</reference>
<dbReference type="RefSeq" id="WP_381825328.1">
    <property type="nucleotide sequence ID" value="NZ_JBHTCF010000001.1"/>
</dbReference>
<keyword evidence="3" id="KW-1185">Reference proteome</keyword>
<feature type="compositionally biased region" description="Acidic residues" evidence="1">
    <location>
        <begin position="23"/>
        <end position="36"/>
    </location>
</feature>